<gene>
    <name evidence="1" type="ORF">H9815_04435</name>
</gene>
<reference evidence="1" key="2">
    <citation type="submission" date="2021-04" db="EMBL/GenBank/DDBJ databases">
        <authorList>
            <person name="Gilroy R."/>
        </authorList>
    </citation>
    <scope>NUCLEOTIDE SEQUENCE</scope>
    <source>
        <strain evidence="1">ChiGjej4B4-7305</strain>
    </source>
</reference>
<dbReference type="EMBL" id="DXBY01000071">
    <property type="protein sequence ID" value="HIZ35004.1"/>
    <property type="molecule type" value="Genomic_DNA"/>
</dbReference>
<protein>
    <submittedName>
        <fullName evidence="1">Uncharacterized protein</fullName>
    </submittedName>
</protein>
<evidence type="ECO:0000313" key="2">
    <source>
        <dbReference type="Proteomes" id="UP000824037"/>
    </source>
</evidence>
<evidence type="ECO:0000313" key="1">
    <source>
        <dbReference type="EMBL" id="HIZ35004.1"/>
    </source>
</evidence>
<dbReference type="AlphaFoldDB" id="A0A9D2J460"/>
<proteinExistence type="predicted"/>
<accession>A0A9D2J460</accession>
<sequence>MTSGSQHASREEARAAKVQVGEHLAALPGVVGLGLAKQPDGGWGVRVNVTTEEVAQAVRERLSTRPRAAPVHVRVTGAIRASAERPEA</sequence>
<comment type="caution">
    <text evidence="1">The sequence shown here is derived from an EMBL/GenBank/DDBJ whole genome shotgun (WGS) entry which is preliminary data.</text>
</comment>
<reference evidence="1" key="1">
    <citation type="journal article" date="2021" name="PeerJ">
        <title>Extensive microbial diversity within the chicken gut microbiome revealed by metagenomics and culture.</title>
        <authorList>
            <person name="Gilroy R."/>
            <person name="Ravi A."/>
            <person name="Getino M."/>
            <person name="Pursley I."/>
            <person name="Horton D.L."/>
            <person name="Alikhan N.F."/>
            <person name="Baker D."/>
            <person name="Gharbi K."/>
            <person name="Hall N."/>
            <person name="Watson M."/>
            <person name="Adriaenssens E.M."/>
            <person name="Foster-Nyarko E."/>
            <person name="Jarju S."/>
            <person name="Secka A."/>
            <person name="Antonio M."/>
            <person name="Oren A."/>
            <person name="Chaudhuri R.R."/>
            <person name="La Ragione R."/>
            <person name="Hildebrand F."/>
            <person name="Pallen M.J."/>
        </authorList>
    </citation>
    <scope>NUCLEOTIDE SEQUENCE</scope>
    <source>
        <strain evidence="1">ChiGjej4B4-7305</strain>
    </source>
</reference>
<name>A0A9D2J460_9MICO</name>
<organism evidence="1 2">
    <name type="scientific">Candidatus Ruania gallistercoris</name>
    <dbReference type="NCBI Taxonomy" id="2838746"/>
    <lineage>
        <taxon>Bacteria</taxon>
        <taxon>Bacillati</taxon>
        <taxon>Actinomycetota</taxon>
        <taxon>Actinomycetes</taxon>
        <taxon>Micrococcales</taxon>
        <taxon>Ruaniaceae</taxon>
        <taxon>Ruania</taxon>
    </lineage>
</organism>
<dbReference type="Proteomes" id="UP000824037">
    <property type="component" value="Unassembled WGS sequence"/>
</dbReference>